<comment type="similarity">
    <text evidence="2">Belongs to the outer membrane factor (OMF) (TC 1.B.17) family.</text>
</comment>
<gene>
    <name evidence="10" type="ORF">GEMMAAP_03310</name>
</gene>
<evidence type="ECO:0000256" key="7">
    <source>
        <dbReference type="ARBA" id="ARBA00023237"/>
    </source>
</evidence>
<keyword evidence="5" id="KW-0812">Transmembrane</keyword>
<feature type="signal peptide" evidence="9">
    <location>
        <begin position="1"/>
        <end position="24"/>
    </location>
</feature>
<dbReference type="STRING" id="1379270.GEMMAAP_03310"/>
<dbReference type="eggNOG" id="COG1538">
    <property type="taxonomic scope" value="Bacteria"/>
</dbReference>
<sequence length="447" mass="47792">MRHRLLAPIAAAAALAGLSTPLHAQTRLSLGDAARLASKQSGAVDVAKARIAQANARVTQRRGALYPDLAAAVQQAERTLNSATFGFSFANPVTGQPLLRPDGELLGPVPTIDLRYRVQAPLIDLGKYQLWRASQGAAGAAGAELEAQAEGAAAVAAATYVRAARAEAQLSARRADSALAADLVRIAQDQLQAGVGIALDVTRAQSQLSSVRAQIIQARNERDRTMLELRRVTGMPSDGPLELADSLAALPFEPSLPSERDALTAAMDARPDVRALKAQESAQQQAAKAIRWERTPQLSAVVEHGVIGRNYERLLPTYSWGVQLSVGIFDGFRRESRLEEQLAVARETDARLKDLRAQGTLEVRTALLDLASAGEQVDAVRERLQLAEQEVSQAQERFRAGVAGNGDVIAALLSLNQARTLRNDALATYQGARVALAKAMGQVRRIP</sequence>
<dbReference type="OrthoDB" id="128088at2"/>
<reference evidence="10 11" key="2">
    <citation type="journal article" date="2016" name="Environ. Microbiol. Rep.">
        <title>Metagenomic evidence for the presence of phototrophic Gemmatimonadetes bacteria in diverse environments.</title>
        <authorList>
            <person name="Zeng Y."/>
            <person name="Baumbach J."/>
            <person name="Barbosa E.G."/>
            <person name="Azevedo V."/>
            <person name="Zhang C."/>
            <person name="Koblizek M."/>
        </authorList>
    </citation>
    <scope>NUCLEOTIDE SEQUENCE [LARGE SCALE GENOMIC DNA]</scope>
    <source>
        <strain evidence="10 11">AP64</strain>
    </source>
</reference>
<dbReference type="Gene3D" id="1.20.1600.10">
    <property type="entry name" value="Outer membrane efflux proteins (OEP)"/>
    <property type="match status" value="1"/>
</dbReference>
<evidence type="ECO:0000256" key="8">
    <source>
        <dbReference type="SAM" id="Coils"/>
    </source>
</evidence>
<comment type="subcellular location">
    <subcellularLocation>
        <location evidence="1">Cell outer membrane</location>
    </subcellularLocation>
</comment>
<evidence type="ECO:0000256" key="3">
    <source>
        <dbReference type="ARBA" id="ARBA00022448"/>
    </source>
</evidence>
<evidence type="ECO:0000256" key="5">
    <source>
        <dbReference type="ARBA" id="ARBA00022692"/>
    </source>
</evidence>
<feature type="chain" id="PRO_5007506365" description="Transporter" evidence="9">
    <location>
        <begin position="25"/>
        <end position="447"/>
    </location>
</feature>
<dbReference type="GO" id="GO:0015562">
    <property type="term" value="F:efflux transmembrane transporter activity"/>
    <property type="evidence" value="ECO:0007669"/>
    <property type="project" value="InterPro"/>
</dbReference>
<dbReference type="RefSeq" id="WP_026849419.1">
    <property type="nucleotide sequence ID" value="NZ_CP011454.1"/>
</dbReference>
<dbReference type="InterPro" id="IPR051906">
    <property type="entry name" value="TolC-like"/>
</dbReference>
<dbReference type="InterPro" id="IPR003423">
    <property type="entry name" value="OMP_efflux"/>
</dbReference>
<dbReference type="Pfam" id="PF02321">
    <property type="entry name" value="OEP"/>
    <property type="match status" value="2"/>
</dbReference>
<dbReference type="GO" id="GO:0015288">
    <property type="term" value="F:porin activity"/>
    <property type="evidence" value="ECO:0007669"/>
    <property type="project" value="TreeGrafter"/>
</dbReference>
<dbReference type="AlphaFoldDB" id="A0A143BGF0"/>
<keyword evidence="7" id="KW-0998">Cell outer membrane</keyword>
<evidence type="ECO:0000256" key="1">
    <source>
        <dbReference type="ARBA" id="ARBA00004442"/>
    </source>
</evidence>
<keyword evidence="4" id="KW-1134">Transmembrane beta strand</keyword>
<dbReference type="PANTHER" id="PTHR30026">
    <property type="entry name" value="OUTER MEMBRANE PROTEIN TOLC"/>
    <property type="match status" value="1"/>
</dbReference>
<evidence type="ECO:0000256" key="9">
    <source>
        <dbReference type="SAM" id="SignalP"/>
    </source>
</evidence>
<dbReference type="GO" id="GO:1990281">
    <property type="term" value="C:efflux pump complex"/>
    <property type="evidence" value="ECO:0007669"/>
    <property type="project" value="TreeGrafter"/>
</dbReference>
<evidence type="ECO:0000313" key="11">
    <source>
        <dbReference type="Proteomes" id="UP000076404"/>
    </source>
</evidence>
<organism evidence="10 11">
    <name type="scientific">Gemmatimonas phototrophica</name>
    <dbReference type="NCBI Taxonomy" id="1379270"/>
    <lineage>
        <taxon>Bacteria</taxon>
        <taxon>Pseudomonadati</taxon>
        <taxon>Gemmatimonadota</taxon>
        <taxon>Gemmatimonadia</taxon>
        <taxon>Gemmatimonadales</taxon>
        <taxon>Gemmatimonadaceae</taxon>
        <taxon>Gemmatimonas</taxon>
    </lineage>
</organism>
<dbReference type="GO" id="GO:0009279">
    <property type="term" value="C:cell outer membrane"/>
    <property type="evidence" value="ECO:0007669"/>
    <property type="project" value="UniProtKB-SubCell"/>
</dbReference>
<feature type="coiled-coil region" evidence="8">
    <location>
        <begin position="338"/>
        <end position="397"/>
    </location>
</feature>
<dbReference type="Proteomes" id="UP000076404">
    <property type="component" value="Chromosome"/>
</dbReference>
<keyword evidence="3" id="KW-0813">Transport</keyword>
<name>A0A143BGF0_9BACT</name>
<protein>
    <recommendedName>
        <fullName evidence="12">Transporter</fullName>
    </recommendedName>
</protein>
<evidence type="ECO:0000256" key="6">
    <source>
        <dbReference type="ARBA" id="ARBA00023136"/>
    </source>
</evidence>
<evidence type="ECO:0000256" key="2">
    <source>
        <dbReference type="ARBA" id="ARBA00007613"/>
    </source>
</evidence>
<dbReference type="PANTHER" id="PTHR30026:SF20">
    <property type="entry name" value="OUTER MEMBRANE PROTEIN TOLC"/>
    <property type="match status" value="1"/>
</dbReference>
<evidence type="ECO:0008006" key="12">
    <source>
        <dbReference type="Google" id="ProtNLM"/>
    </source>
</evidence>
<keyword evidence="9" id="KW-0732">Signal</keyword>
<keyword evidence="8" id="KW-0175">Coiled coil</keyword>
<accession>A0A143BGF0</accession>
<evidence type="ECO:0000256" key="4">
    <source>
        <dbReference type="ARBA" id="ARBA00022452"/>
    </source>
</evidence>
<evidence type="ECO:0000313" key="10">
    <source>
        <dbReference type="EMBL" id="AMW04129.1"/>
    </source>
</evidence>
<dbReference type="SUPFAM" id="SSF56954">
    <property type="entry name" value="Outer membrane efflux proteins (OEP)"/>
    <property type="match status" value="1"/>
</dbReference>
<dbReference type="KEGG" id="gph:GEMMAAP_03310"/>
<keyword evidence="11" id="KW-1185">Reference proteome</keyword>
<dbReference type="EMBL" id="CP011454">
    <property type="protein sequence ID" value="AMW04129.1"/>
    <property type="molecule type" value="Genomic_DNA"/>
</dbReference>
<keyword evidence="6" id="KW-0472">Membrane</keyword>
<reference evidence="10 11" key="1">
    <citation type="journal article" date="2014" name="Proc. Natl. Acad. Sci. U.S.A.">
        <title>Functional type 2 photosynthetic reaction centers found in the rare bacterial phylum Gemmatimonadetes.</title>
        <authorList>
            <person name="Zeng Y."/>
            <person name="Feng F."/>
            <person name="Medova H."/>
            <person name="Dean J."/>
            <person name="Koblizek M."/>
        </authorList>
    </citation>
    <scope>NUCLEOTIDE SEQUENCE [LARGE SCALE GENOMIC DNA]</scope>
    <source>
        <strain evidence="10 11">AP64</strain>
    </source>
</reference>
<proteinExistence type="inferred from homology"/>